<name>A0A383DJP3_9ZZZZ</name>
<dbReference type="EMBL" id="UINC01217873">
    <property type="protein sequence ID" value="SVE44661.1"/>
    <property type="molecule type" value="Genomic_DNA"/>
</dbReference>
<gene>
    <name evidence="2" type="ORF">METZ01_LOCUS497515</name>
</gene>
<dbReference type="InterPro" id="IPR023210">
    <property type="entry name" value="NADP_OxRdtase_dom"/>
</dbReference>
<reference evidence="2" key="1">
    <citation type="submission" date="2018-05" db="EMBL/GenBank/DDBJ databases">
        <authorList>
            <person name="Lanie J.A."/>
            <person name="Ng W.-L."/>
            <person name="Kazmierczak K.M."/>
            <person name="Andrzejewski T.M."/>
            <person name="Davidsen T.M."/>
            <person name="Wayne K.J."/>
            <person name="Tettelin H."/>
            <person name="Glass J.I."/>
            <person name="Rusch D."/>
            <person name="Podicherti R."/>
            <person name="Tsui H.-C.T."/>
            <person name="Winkler M.E."/>
        </authorList>
    </citation>
    <scope>NUCLEOTIDE SEQUENCE</scope>
</reference>
<dbReference type="SUPFAM" id="SSF51430">
    <property type="entry name" value="NAD(P)-linked oxidoreductase"/>
    <property type="match status" value="1"/>
</dbReference>
<feature type="non-terminal residue" evidence="2">
    <location>
        <position position="174"/>
    </location>
</feature>
<feature type="domain" description="NADP-dependent oxidoreductase" evidence="1">
    <location>
        <begin position="8"/>
        <end position="165"/>
    </location>
</feature>
<accession>A0A383DJP3</accession>
<dbReference type="PANTHER" id="PTHR43312">
    <property type="entry name" value="D-THREO-ALDOSE 1-DEHYDROGENASE"/>
    <property type="match status" value="1"/>
</dbReference>
<organism evidence="2">
    <name type="scientific">marine metagenome</name>
    <dbReference type="NCBI Taxonomy" id="408172"/>
    <lineage>
        <taxon>unclassified sequences</taxon>
        <taxon>metagenomes</taxon>
        <taxon>ecological metagenomes</taxon>
    </lineage>
</organism>
<sequence length="174" mass="19509">LNKNISKLGFGTCQIGGPTIFGGKQIGMGKVDQKQAINSINLAVESGINFFDTADIYGKGLSETILTKALGSRINDVIICTKFGNRELSEHKSSYDFSSHWLESALNESLKRLRRDYIDIFLFHSPPDDFDWNQYDFTALEKLKDQGKIISYGVSCHSYRGAERLLNFENISAL</sequence>
<dbReference type="GO" id="GO:0016491">
    <property type="term" value="F:oxidoreductase activity"/>
    <property type="evidence" value="ECO:0007669"/>
    <property type="project" value="InterPro"/>
</dbReference>
<dbReference type="Pfam" id="PF00248">
    <property type="entry name" value="Aldo_ket_red"/>
    <property type="match status" value="1"/>
</dbReference>
<protein>
    <recommendedName>
        <fullName evidence="1">NADP-dependent oxidoreductase domain-containing protein</fullName>
    </recommendedName>
</protein>
<dbReference type="PANTHER" id="PTHR43312:SF1">
    <property type="entry name" value="NADP-DEPENDENT OXIDOREDUCTASE DOMAIN-CONTAINING PROTEIN"/>
    <property type="match status" value="1"/>
</dbReference>
<dbReference type="Gene3D" id="3.20.20.100">
    <property type="entry name" value="NADP-dependent oxidoreductase domain"/>
    <property type="match status" value="1"/>
</dbReference>
<dbReference type="InterPro" id="IPR053135">
    <property type="entry name" value="AKR2_Oxidoreductase"/>
</dbReference>
<evidence type="ECO:0000259" key="1">
    <source>
        <dbReference type="Pfam" id="PF00248"/>
    </source>
</evidence>
<dbReference type="PRINTS" id="PR00069">
    <property type="entry name" value="ALDKETRDTASE"/>
</dbReference>
<feature type="non-terminal residue" evidence="2">
    <location>
        <position position="1"/>
    </location>
</feature>
<dbReference type="AlphaFoldDB" id="A0A383DJP3"/>
<dbReference type="InterPro" id="IPR036812">
    <property type="entry name" value="NAD(P)_OxRdtase_dom_sf"/>
</dbReference>
<evidence type="ECO:0000313" key="2">
    <source>
        <dbReference type="EMBL" id="SVE44661.1"/>
    </source>
</evidence>
<proteinExistence type="predicted"/>
<dbReference type="InterPro" id="IPR020471">
    <property type="entry name" value="AKR"/>
</dbReference>